<dbReference type="GO" id="GO:0043565">
    <property type="term" value="F:sequence-specific DNA binding"/>
    <property type="evidence" value="ECO:0007669"/>
    <property type="project" value="InterPro"/>
</dbReference>
<dbReference type="SUPFAM" id="SSF46689">
    <property type="entry name" value="Homeodomain-like"/>
    <property type="match status" value="2"/>
</dbReference>
<dbReference type="PROSITE" id="PS00041">
    <property type="entry name" value="HTH_ARAC_FAMILY_1"/>
    <property type="match status" value="1"/>
</dbReference>
<dbReference type="SMART" id="SM00342">
    <property type="entry name" value="HTH_ARAC"/>
    <property type="match status" value="1"/>
</dbReference>
<dbReference type="PANTHER" id="PTHR46796">
    <property type="entry name" value="HTH-TYPE TRANSCRIPTIONAL ACTIVATOR RHAS-RELATED"/>
    <property type="match status" value="1"/>
</dbReference>
<reference evidence="5 6" key="1">
    <citation type="submission" date="2017-10" db="EMBL/GenBank/DDBJ databases">
        <title>Draft genome of two endophytic bacteria isolated from 'guarana' Paullinia cupana (Mart.) Ducke.</title>
        <authorList>
            <person name="Siqueira K.A."/>
            <person name="Liotti R.G."/>
            <person name="Mendes T.A."/>
            <person name="Soares M.A."/>
        </authorList>
    </citation>
    <scope>NUCLEOTIDE SEQUENCE [LARGE SCALE GENOMIC DNA]</scope>
    <source>
        <strain evidence="5 6">342</strain>
    </source>
</reference>
<dbReference type="InterPro" id="IPR018060">
    <property type="entry name" value="HTH_AraC"/>
</dbReference>
<dbReference type="Proteomes" id="UP000239181">
    <property type="component" value="Unassembled WGS sequence"/>
</dbReference>
<name>A0A2S9IHW1_9GAMM</name>
<dbReference type="InterPro" id="IPR050204">
    <property type="entry name" value="AraC_XylS_family_regulators"/>
</dbReference>
<dbReference type="InterPro" id="IPR009057">
    <property type="entry name" value="Homeodomain-like_sf"/>
</dbReference>
<evidence type="ECO:0000256" key="3">
    <source>
        <dbReference type="ARBA" id="ARBA00023163"/>
    </source>
</evidence>
<dbReference type="Gene3D" id="1.10.10.60">
    <property type="entry name" value="Homeodomain-like"/>
    <property type="match status" value="2"/>
</dbReference>
<evidence type="ECO:0000256" key="2">
    <source>
        <dbReference type="ARBA" id="ARBA00023125"/>
    </source>
</evidence>
<evidence type="ECO:0000313" key="5">
    <source>
        <dbReference type="EMBL" id="PRD17372.1"/>
    </source>
</evidence>
<dbReference type="Pfam" id="PF12833">
    <property type="entry name" value="HTH_18"/>
    <property type="match status" value="1"/>
</dbReference>
<protein>
    <submittedName>
        <fullName evidence="5">AraC family transcriptional regulator</fullName>
    </submittedName>
</protein>
<comment type="caution">
    <text evidence="5">The sequence shown here is derived from an EMBL/GenBank/DDBJ whole genome shotgun (WGS) entry which is preliminary data.</text>
</comment>
<dbReference type="PROSITE" id="PS01124">
    <property type="entry name" value="HTH_ARAC_FAMILY_2"/>
    <property type="match status" value="1"/>
</dbReference>
<gene>
    <name evidence="5" type="ORF">CQW29_01690</name>
</gene>
<dbReference type="InterPro" id="IPR018062">
    <property type="entry name" value="HTH_AraC-typ_CS"/>
</dbReference>
<proteinExistence type="predicted"/>
<evidence type="ECO:0000256" key="1">
    <source>
        <dbReference type="ARBA" id="ARBA00023015"/>
    </source>
</evidence>
<feature type="domain" description="HTH araC/xylS-type" evidence="4">
    <location>
        <begin position="180"/>
        <end position="278"/>
    </location>
</feature>
<dbReference type="GO" id="GO:0003700">
    <property type="term" value="F:DNA-binding transcription factor activity"/>
    <property type="evidence" value="ECO:0007669"/>
    <property type="project" value="InterPro"/>
</dbReference>
<sequence length="286" mass="32329">MRRWQLTPKIRLTSVQATLADDLELRGEGDAHLSLVMMCEGAGWFRLNRQAIQHYCADSFWLSCASGRCQGYDFFPRHHFYHLLIVDFSPELLSLVEECGLRVPGDEPKVFSAALTEPLKATMMAIQQGWNEASPLAALHLESLALNALWLALGQLQTQQEARPLPTASRLPSRERKRLIAARDVIRQQASEPLSIEEMARTAGLSLMAFKRGFRAMFGITPWNYVIECRLKLAQNLLEESALPLSDIALRCGFAHASHLTRFFQRQYGQPPGRYRSSCQQVRMAG</sequence>
<accession>A0A2S9IHW1</accession>
<dbReference type="AlphaFoldDB" id="A0A2S9IHW1"/>
<keyword evidence="2" id="KW-0238">DNA-binding</keyword>
<organism evidence="5 6">
    <name type="scientific">Pantoea coffeiphila</name>
    <dbReference type="NCBI Taxonomy" id="1465635"/>
    <lineage>
        <taxon>Bacteria</taxon>
        <taxon>Pseudomonadati</taxon>
        <taxon>Pseudomonadota</taxon>
        <taxon>Gammaproteobacteria</taxon>
        <taxon>Enterobacterales</taxon>
        <taxon>Erwiniaceae</taxon>
        <taxon>Pantoea</taxon>
    </lineage>
</organism>
<dbReference type="EMBL" id="PDET01000001">
    <property type="protein sequence ID" value="PRD17372.1"/>
    <property type="molecule type" value="Genomic_DNA"/>
</dbReference>
<keyword evidence="6" id="KW-1185">Reference proteome</keyword>
<evidence type="ECO:0000313" key="6">
    <source>
        <dbReference type="Proteomes" id="UP000239181"/>
    </source>
</evidence>
<keyword evidence="3" id="KW-0804">Transcription</keyword>
<keyword evidence="1" id="KW-0805">Transcription regulation</keyword>
<evidence type="ECO:0000259" key="4">
    <source>
        <dbReference type="PROSITE" id="PS01124"/>
    </source>
</evidence>